<evidence type="ECO:0000256" key="1">
    <source>
        <dbReference type="ARBA" id="ARBA00000900"/>
    </source>
</evidence>
<feature type="compositionally biased region" description="Basic residues" evidence="13">
    <location>
        <begin position="313"/>
        <end position="323"/>
    </location>
</feature>
<feature type="compositionally biased region" description="Pro residues" evidence="13">
    <location>
        <begin position="235"/>
        <end position="244"/>
    </location>
</feature>
<evidence type="ECO:0000256" key="11">
    <source>
        <dbReference type="ARBA" id="ARBA00022989"/>
    </source>
</evidence>
<evidence type="ECO:0000256" key="10">
    <source>
        <dbReference type="ARBA" id="ARBA00022833"/>
    </source>
</evidence>
<dbReference type="SUPFAM" id="SSF57850">
    <property type="entry name" value="RING/U-box"/>
    <property type="match status" value="1"/>
</dbReference>
<evidence type="ECO:0000256" key="9">
    <source>
        <dbReference type="ARBA" id="ARBA00022786"/>
    </source>
</evidence>
<dbReference type="GeneID" id="38783528"/>
<dbReference type="FunFam" id="3.30.40.10:FF:000287">
    <property type="entry name" value="RING finger membrane protein"/>
    <property type="match status" value="1"/>
</dbReference>
<keyword evidence="7" id="KW-0479">Metal-binding</keyword>
<feature type="transmembrane region" description="Helical" evidence="14">
    <location>
        <begin position="1214"/>
        <end position="1235"/>
    </location>
</feature>
<dbReference type="PANTHER" id="PTHR13145">
    <property type="entry name" value="SSM4 PROTEIN"/>
    <property type="match status" value="1"/>
</dbReference>
<evidence type="ECO:0000256" key="7">
    <source>
        <dbReference type="ARBA" id="ARBA00022723"/>
    </source>
</evidence>
<feature type="transmembrane region" description="Helical" evidence="14">
    <location>
        <begin position="1255"/>
        <end position="1275"/>
    </location>
</feature>
<dbReference type="Pfam" id="PF23113">
    <property type="entry name" value="MARCHF6_C"/>
    <property type="match status" value="1"/>
</dbReference>
<feature type="compositionally biased region" description="Low complexity" evidence="13">
    <location>
        <begin position="503"/>
        <end position="526"/>
    </location>
</feature>
<comment type="pathway">
    <text evidence="3">Protein modification; protein ubiquitination.</text>
</comment>
<comment type="subcellular location">
    <subcellularLocation>
        <location evidence="2">Membrane</location>
        <topology evidence="2">Multi-pass membrane protein</topology>
    </subcellularLocation>
</comment>
<dbReference type="PANTHER" id="PTHR13145:SF0">
    <property type="entry name" value="E3 UBIQUITIN-PROTEIN LIGASE MARCHF6"/>
    <property type="match status" value="1"/>
</dbReference>
<feature type="transmembrane region" description="Helical" evidence="14">
    <location>
        <begin position="1310"/>
        <end position="1328"/>
    </location>
</feature>
<feature type="transmembrane region" description="Helical" evidence="14">
    <location>
        <begin position="1062"/>
        <end position="1081"/>
    </location>
</feature>
<feature type="transmembrane region" description="Helical" evidence="14">
    <location>
        <begin position="85"/>
        <end position="105"/>
    </location>
</feature>
<feature type="transmembrane region" description="Helical" evidence="14">
    <location>
        <begin position="1400"/>
        <end position="1422"/>
    </location>
</feature>
<dbReference type="GO" id="GO:0008270">
    <property type="term" value="F:zinc ion binding"/>
    <property type="evidence" value="ECO:0007669"/>
    <property type="project" value="UniProtKB-KW"/>
</dbReference>
<reference evidence="16 17" key="1">
    <citation type="journal article" date="2018" name="Sci. Rep.">
        <title>Genome sequence of the cauliflower mushroom Sparassis crispa (Hanabiratake) and its association with beneficial usage.</title>
        <authorList>
            <person name="Kiyama R."/>
            <person name="Furutani Y."/>
            <person name="Kawaguchi K."/>
            <person name="Nakanishi T."/>
        </authorList>
    </citation>
    <scope>NUCLEOTIDE SEQUENCE [LARGE SCALE GENOMIC DNA]</scope>
</reference>
<evidence type="ECO:0000313" key="17">
    <source>
        <dbReference type="Proteomes" id="UP000287166"/>
    </source>
</evidence>
<evidence type="ECO:0000256" key="6">
    <source>
        <dbReference type="ARBA" id="ARBA00022692"/>
    </source>
</evidence>
<dbReference type="Proteomes" id="UP000287166">
    <property type="component" value="Unassembled WGS sequence"/>
</dbReference>
<dbReference type="OrthoDB" id="264354at2759"/>
<dbReference type="FunCoup" id="A0A401GWM0">
    <property type="interactions" value="528"/>
</dbReference>
<dbReference type="PROSITE" id="PS51292">
    <property type="entry name" value="ZF_RING_CH"/>
    <property type="match status" value="1"/>
</dbReference>
<accession>A0A401GWM0</accession>
<keyword evidence="10" id="KW-0862">Zinc</keyword>
<dbReference type="SMART" id="SM00744">
    <property type="entry name" value="RINGv"/>
    <property type="match status" value="1"/>
</dbReference>
<feature type="transmembrane region" description="Helical" evidence="14">
    <location>
        <begin position="868"/>
        <end position="889"/>
    </location>
</feature>
<evidence type="ECO:0000256" key="12">
    <source>
        <dbReference type="ARBA" id="ARBA00023136"/>
    </source>
</evidence>
<keyword evidence="8" id="KW-0863">Zinc-finger</keyword>
<comment type="catalytic activity">
    <reaction evidence="1">
        <text>S-ubiquitinyl-[E2 ubiquitin-conjugating enzyme]-L-cysteine + [acceptor protein]-L-lysine = [E2 ubiquitin-conjugating enzyme]-L-cysteine + N(6)-ubiquitinyl-[acceptor protein]-L-lysine.</text>
        <dbReference type="EC" id="2.3.2.27"/>
    </reaction>
</comment>
<dbReference type="InParanoid" id="A0A401GWM0"/>
<dbReference type="Pfam" id="PF12906">
    <property type="entry name" value="RINGv"/>
    <property type="match status" value="1"/>
</dbReference>
<feature type="transmembrane region" description="Helical" evidence="14">
    <location>
        <begin position="910"/>
        <end position="933"/>
    </location>
</feature>
<feature type="transmembrane region" description="Helical" evidence="14">
    <location>
        <begin position="962"/>
        <end position="986"/>
    </location>
</feature>
<evidence type="ECO:0000256" key="4">
    <source>
        <dbReference type="ARBA" id="ARBA00012483"/>
    </source>
</evidence>
<sequence>MQEEQDTCRICSGPAEPDQPLFYPCKCSGTIRYIHQDCLTTWLAHSKKQTCDVCKHPYAFTKVYSKDMPKTLPPWLLVRQIFRQLISTLFLGIRSIVVGTMWLAVLPWVTIWTWRLYFAMGDFIAWMLSDLPRPHELGGFSIVARNMTSLSSNSTAANATSPQSLLSHPVVRAVSSDIVAGQIVASMIVLVFVAVFLLREWISQNARPGVFEDAEGIDEPPQPAVPEQEAAQQPPEIPRLPDPAQPVREDDGVWQRVWLNNTRNPPVPDQPVPGDSHEKTDKSDEAANRSPHKRVRRMDDESTARQSGVTRREKGKRVEHRDRHGLRYRPDHWRRTSEQSVTIGSDIDEEDFIAEWRAREETRLRQFRWPEQPSTSSLNLPSEQTQFTFRAPTIEQSTVATSEDDSMAADSVTEQSQFTFAPPILRSTSDIPTDIAERSFPHSWHSADAPSPQSSTSTKVEDSLSAAQPLLDSIEEFSFTRIPSLPTPPAETPGNLRRPPLPSVTLPPSLGASPSASASRSRSDTPPASPSLATYRAPEEFEAGPSKLSGYFHDDTLSENGKADMEADSQLYFANPIKQGDAEEEEVDAGGPEADDEGEVYRWSDHDPQDADEEWDAEAMGVEIRDLREVMEEDRLLAERMAAPGARNLVFFDRQPRPPRPPRPNDEVDVNENEMDGAMEAIGLRGPLLIVLQNATLVTFILDASIGVGVWLPFTLGKCTALLSLNPRRSVQILQLPLRLIRLVTDPVVDFIILWIRQSFFPWAVDLASIGLQRADNVLASAVGHERATQISESCQHMFRYISDTAAREAQARTSTSFLVRMLEDHSDTLRRIELVFAPIGKAMRTQYNEGKFIWLRLATGNGTPEKVFATVLGYSVLGLLIAIYLNILNIASVRSAGRAVRSAVRQQLIVVKVASFIIVELVIFPLGCGVMLDLSATWLMPQGDMRDRLAFLRLAPITTTFYHWVMGTMFMYHFAVLLAGCRAIMRPGSMWFIKDPQDQNFHPIRDILERPTLVQVRKLLVSAVMYGFVVSASVGTVSGVLRLFSGTVLPFRWRIREPLSNVPIDLLFLHFALPYTMHYFRPKKVLREFGIYLWKYLSRQLRLTSYMFGDRYPSEEFTPNHWSWRMLVMTSEIQMDDAEAVHDGSFWRVPNSDNVVIAKDVPATAEVNENGLPLGEEQAASIAVQDAEAEKAKRSIKTDYTVAYIPPHFRYRIAAFIVCVWTIGSMMLALTLALPILLGRSFFKLFISREVHDGYSFITGFYLLWSCWLVANAIDRLDKRRQRRGGDEPRAEWPLYLAKRSLLWIAKTSYMAVFLGFVIPTLFALVIEFYTVQPLRHMLHPVQEVRIRIVDMWATGLLFTQIFLRTMRAEPTSRIITGIEQIRRNGWTHPDPIKATQDVIFPVTLGLLGALLMPPGALWGLRQVLSLPIGDNFLFVHLYPSLFTAAGLSHGALLLSKVVASWSQSIRDKEFLVEMRLRNLEPQQEQKPEPAPIVEGVEEEEEEY</sequence>
<feature type="region of interest" description="Disordered" evidence="13">
    <location>
        <begin position="1483"/>
        <end position="1505"/>
    </location>
</feature>
<evidence type="ECO:0000256" key="3">
    <source>
        <dbReference type="ARBA" id="ARBA00004906"/>
    </source>
</evidence>
<evidence type="ECO:0000256" key="14">
    <source>
        <dbReference type="SAM" id="Phobius"/>
    </source>
</evidence>
<dbReference type="GO" id="GO:0061630">
    <property type="term" value="F:ubiquitin protein ligase activity"/>
    <property type="evidence" value="ECO:0007669"/>
    <property type="project" value="UniProtKB-EC"/>
</dbReference>
<dbReference type="EMBL" id="BFAD01000009">
    <property type="protein sequence ID" value="GBE86611.1"/>
    <property type="molecule type" value="Genomic_DNA"/>
</dbReference>
<dbReference type="RefSeq" id="XP_027617524.1">
    <property type="nucleotide sequence ID" value="XM_027761723.1"/>
</dbReference>
<feature type="region of interest" description="Disordered" evidence="13">
    <location>
        <begin position="212"/>
        <end position="247"/>
    </location>
</feature>
<name>A0A401GWM0_9APHY</name>
<feature type="region of interest" description="Disordered" evidence="13">
    <location>
        <begin position="481"/>
        <end position="537"/>
    </location>
</feature>
<feature type="region of interest" description="Disordered" evidence="13">
    <location>
        <begin position="260"/>
        <end position="323"/>
    </location>
</feature>
<feature type="transmembrane region" description="Helical" evidence="14">
    <location>
        <begin position="1020"/>
        <end position="1042"/>
    </location>
</feature>
<dbReference type="InterPro" id="IPR011016">
    <property type="entry name" value="Znf_RING-CH"/>
</dbReference>
<comment type="caution">
    <text evidence="16">The sequence shown here is derived from an EMBL/GenBank/DDBJ whole genome shotgun (WGS) entry which is preliminary data.</text>
</comment>
<evidence type="ECO:0000259" key="15">
    <source>
        <dbReference type="PROSITE" id="PS51292"/>
    </source>
</evidence>
<keyword evidence="17" id="KW-1185">Reference proteome</keyword>
<keyword evidence="9" id="KW-0833">Ubl conjugation pathway</keyword>
<keyword evidence="11 14" id="KW-1133">Transmembrane helix</keyword>
<evidence type="ECO:0000256" key="8">
    <source>
        <dbReference type="ARBA" id="ARBA00022771"/>
    </source>
</evidence>
<dbReference type="Gene3D" id="3.30.40.10">
    <property type="entry name" value="Zinc/RING finger domain, C3HC4 (zinc finger)"/>
    <property type="match status" value="1"/>
</dbReference>
<dbReference type="InterPro" id="IPR013083">
    <property type="entry name" value="Znf_RING/FYVE/PHD"/>
</dbReference>
<protein>
    <recommendedName>
        <fullName evidence="4">RING-type E3 ubiquitin transferase</fullName>
        <ecNumber evidence="4">2.3.2.27</ecNumber>
    </recommendedName>
</protein>
<organism evidence="16 17">
    <name type="scientific">Sparassis crispa</name>
    <dbReference type="NCBI Taxonomy" id="139825"/>
    <lineage>
        <taxon>Eukaryota</taxon>
        <taxon>Fungi</taxon>
        <taxon>Dikarya</taxon>
        <taxon>Basidiomycota</taxon>
        <taxon>Agaricomycotina</taxon>
        <taxon>Agaricomycetes</taxon>
        <taxon>Polyporales</taxon>
        <taxon>Sparassidaceae</taxon>
        <taxon>Sparassis</taxon>
    </lineage>
</organism>
<keyword evidence="5" id="KW-0808">Transferase</keyword>
<keyword evidence="6 14" id="KW-0812">Transmembrane</keyword>
<evidence type="ECO:0000256" key="13">
    <source>
        <dbReference type="SAM" id="MobiDB-lite"/>
    </source>
</evidence>
<gene>
    <name evidence="16" type="ORF">SCP_0904900</name>
</gene>
<dbReference type="CDD" id="cd16702">
    <property type="entry name" value="RING_CH-C4HC3_MARCH6"/>
    <property type="match status" value="1"/>
</dbReference>
<proteinExistence type="predicted"/>
<feature type="compositionally biased region" description="Basic and acidic residues" evidence="13">
    <location>
        <begin position="275"/>
        <end position="287"/>
    </location>
</feature>
<feature type="region of interest" description="Disordered" evidence="13">
    <location>
        <begin position="581"/>
        <end position="600"/>
    </location>
</feature>
<dbReference type="STRING" id="139825.A0A401GWM0"/>
<keyword evidence="12 14" id="KW-0472">Membrane</keyword>
<feature type="region of interest" description="Disordered" evidence="13">
    <location>
        <begin position="442"/>
        <end position="464"/>
    </location>
</feature>
<feature type="compositionally biased region" description="Acidic residues" evidence="13">
    <location>
        <begin position="582"/>
        <end position="598"/>
    </location>
</feature>
<dbReference type="InterPro" id="IPR056521">
    <property type="entry name" value="MARCHF6-like_C"/>
</dbReference>
<dbReference type="GO" id="GO:0036503">
    <property type="term" value="P:ERAD pathway"/>
    <property type="evidence" value="ECO:0007669"/>
    <property type="project" value="TreeGrafter"/>
</dbReference>
<evidence type="ECO:0000313" key="16">
    <source>
        <dbReference type="EMBL" id="GBE86611.1"/>
    </source>
</evidence>
<evidence type="ECO:0000256" key="2">
    <source>
        <dbReference type="ARBA" id="ARBA00004141"/>
    </source>
</evidence>
<evidence type="ECO:0000256" key="5">
    <source>
        <dbReference type="ARBA" id="ARBA00022679"/>
    </source>
</evidence>
<feature type="compositionally biased region" description="Low complexity" evidence="13">
    <location>
        <begin position="225"/>
        <end position="234"/>
    </location>
</feature>
<dbReference type="GO" id="GO:0005789">
    <property type="term" value="C:endoplasmic reticulum membrane"/>
    <property type="evidence" value="ECO:0007669"/>
    <property type="project" value="TreeGrafter"/>
</dbReference>
<feature type="transmembrane region" description="Helical" evidence="14">
    <location>
        <begin position="1434"/>
        <end position="1456"/>
    </location>
</feature>
<feature type="domain" description="RING-CH-type" evidence="15">
    <location>
        <begin position="1"/>
        <end position="61"/>
    </location>
</feature>
<dbReference type="EC" id="2.3.2.27" evidence="4"/>